<evidence type="ECO:0000256" key="2">
    <source>
        <dbReference type="SAM" id="Phobius"/>
    </source>
</evidence>
<dbReference type="SUPFAM" id="SSF82714">
    <property type="entry name" value="Multidrug efflux transporter AcrB TolC docking domain, DN and DC subdomains"/>
    <property type="match status" value="2"/>
</dbReference>
<feature type="transmembrane region" description="Helical" evidence="2">
    <location>
        <begin position="21"/>
        <end position="39"/>
    </location>
</feature>
<gene>
    <name evidence="3" type="ORF">CF392_05345</name>
</gene>
<dbReference type="Gene3D" id="3.30.70.1430">
    <property type="entry name" value="Multidrug efflux transporter AcrB pore domain"/>
    <property type="match status" value="2"/>
</dbReference>
<feature type="transmembrane region" description="Helical" evidence="2">
    <location>
        <begin position="434"/>
        <end position="460"/>
    </location>
</feature>
<dbReference type="GO" id="GO:0005886">
    <property type="term" value="C:plasma membrane"/>
    <property type="evidence" value="ECO:0007669"/>
    <property type="project" value="TreeGrafter"/>
</dbReference>
<feature type="transmembrane region" description="Helical" evidence="2">
    <location>
        <begin position="971"/>
        <end position="992"/>
    </location>
</feature>
<feature type="transmembrane region" description="Helical" evidence="2">
    <location>
        <begin position="389"/>
        <end position="413"/>
    </location>
</feature>
<keyword evidence="4" id="KW-1185">Reference proteome</keyword>
<name>A0A2A2I4X0_9GAMM</name>
<dbReference type="SUPFAM" id="SSF82693">
    <property type="entry name" value="Multidrug efflux transporter AcrB pore domain, PN1, PN2, PC1 and PC2 subdomains"/>
    <property type="match status" value="2"/>
</dbReference>
<feature type="transmembrane region" description="Helical" evidence="2">
    <location>
        <begin position="927"/>
        <end position="951"/>
    </location>
</feature>
<proteinExistence type="predicted"/>
<dbReference type="SUPFAM" id="SSF82866">
    <property type="entry name" value="Multidrug efflux transporter AcrB transmembrane domain"/>
    <property type="match status" value="2"/>
</dbReference>
<feature type="region of interest" description="Disordered" evidence="1">
    <location>
        <begin position="1038"/>
        <end position="1058"/>
    </location>
</feature>
<dbReference type="PANTHER" id="PTHR32063">
    <property type="match status" value="1"/>
</dbReference>
<dbReference type="EMBL" id="NMPM01000020">
    <property type="protein sequence ID" value="PAV26632.1"/>
    <property type="molecule type" value="Genomic_DNA"/>
</dbReference>
<dbReference type="PRINTS" id="PR00702">
    <property type="entry name" value="ACRIFLAVINRP"/>
</dbReference>
<feature type="transmembrane region" description="Helical" evidence="2">
    <location>
        <begin position="363"/>
        <end position="383"/>
    </location>
</feature>
<dbReference type="InterPro" id="IPR027463">
    <property type="entry name" value="AcrB_DN_DC_subdom"/>
</dbReference>
<accession>A0A2A2I4X0</accession>
<feature type="transmembrane region" description="Helical" evidence="2">
    <location>
        <begin position="337"/>
        <end position="356"/>
    </location>
</feature>
<feature type="transmembrane region" description="Helical" evidence="2">
    <location>
        <begin position="1004"/>
        <end position="1030"/>
    </location>
</feature>
<sequence>MTDSDRPQRTDLLSRFARHRVAANLLMLLMVMAGTFALGNLNRQFFPNFATDFITIHVTWPGASAEDVARSITTPLEQELGNLDSVKEMSSTSYRGASSIVLEYEEGTDMGIALDQVNEHVDLVRNLPSDSERPEISKVIRNEEIATVILTGDTRLESLRSLAYQYEEELLDRGIAKVNITGLPERQIAIEVRSNAIAQLGLSLPQIGQRVIQRSQDIPAGTVGESEAARDVRSLQKGRTAEAFGDMPVLTTADGRRLTLDDLAQVRERSKDNSVQVFHNGQPAVLMQLMRAETTDALDSADTMNQWLADTRPTLPEGLSLLAYKEQYQYIVERINLLLKNGIGGLILVVSILFLFLNGRIAFWVAAGIPISLMGTLAILWLNGGSINMISLFALIMALGIIVDDAIVVAEDAMTHYQSGERSLQAAEGGARRMLVPVMSSSLTTIAAFLPLMLVSGIIGDILKDIPFVVICVIVASLIESFLILPGHLRASFHRHQHRDEGPLRERLDRAFARFRDNVFRPVAHWSLNHRGTVIVATLSALALSLSVVISGHVRFTFFPTPESSRVIASVKFTAGTPPTTVKDYGRQMQDVLRQVTDRLTSEDDALIDVALLELNRGSFDGGMNMERGEQYAMVSVELVPSDQRTVRNPELIQAWREALPRPSGLEQLSITSPSGGPPGKPVDVFLSGADADTLKKAAEALKTELRQYEGVTDILDDLPWGQQQSIFSLTPMAESVGLTIEDVGRQMRAAFDGQLLQVFYDQHDEVEVRIMLTPEEQERTETLQTLPIVTPAGETTPLANVIRIEPRRGLELLRHTDGKLGVHVTADVDTTVTNANQVLSDLEADVLPGLTRQYGVQASFQGKAEDQRETTGDMKTGALIGLVLIYVILAWVFGTYTWPLAVMLAIPFGLCGAILGHLLLGIDLTILSLFGMFGLAGIVINDSIILVTFYKQLRERDMPVREALLEASSARLRAVLLTSLTTIGGLLPLLFETSLQAQFLIPMAASIAFGLAVGTFLILLVIPVLLSFIEDGRSRLPGRTRPGGSGRPQPASEEWSH</sequence>
<dbReference type="InterPro" id="IPR001036">
    <property type="entry name" value="Acrflvin-R"/>
</dbReference>
<dbReference type="PANTHER" id="PTHR32063:SF33">
    <property type="entry name" value="RND SUPERFAMILY EFFLUX PUMP PERMEASE COMPONENT"/>
    <property type="match status" value="1"/>
</dbReference>
<dbReference type="Gene3D" id="3.30.70.1440">
    <property type="entry name" value="Multidrug efflux transporter AcrB pore domain"/>
    <property type="match status" value="1"/>
</dbReference>
<evidence type="ECO:0000256" key="1">
    <source>
        <dbReference type="SAM" id="MobiDB-lite"/>
    </source>
</evidence>
<dbReference type="Proteomes" id="UP000218332">
    <property type="component" value="Unassembled WGS sequence"/>
</dbReference>
<evidence type="ECO:0000313" key="3">
    <source>
        <dbReference type="EMBL" id="PAV26632.1"/>
    </source>
</evidence>
<feature type="transmembrane region" description="Helical" evidence="2">
    <location>
        <begin position="901"/>
        <end position="921"/>
    </location>
</feature>
<comment type="caution">
    <text evidence="3">The sequence shown here is derived from an EMBL/GenBank/DDBJ whole genome shotgun (WGS) entry which is preliminary data.</text>
</comment>
<evidence type="ECO:0000313" key="4">
    <source>
        <dbReference type="Proteomes" id="UP000218332"/>
    </source>
</evidence>
<protein>
    <submittedName>
        <fullName evidence="3">Acriflavin resistance protein</fullName>
    </submittedName>
</protein>
<keyword evidence="2" id="KW-1133">Transmembrane helix</keyword>
<dbReference type="Gene3D" id="1.20.1640.10">
    <property type="entry name" value="Multidrug efflux transporter AcrB transmembrane domain"/>
    <property type="match status" value="2"/>
</dbReference>
<dbReference type="GO" id="GO:0042910">
    <property type="term" value="F:xenobiotic transmembrane transporter activity"/>
    <property type="evidence" value="ECO:0007669"/>
    <property type="project" value="TreeGrafter"/>
</dbReference>
<dbReference type="Gene3D" id="3.30.70.1320">
    <property type="entry name" value="Multidrug efflux transporter AcrB pore domain like"/>
    <property type="match status" value="1"/>
</dbReference>
<organism evidence="3 4">
    <name type="scientific">Tamilnaduibacter salinus</name>
    <dbReference type="NCBI Taxonomy" id="1484056"/>
    <lineage>
        <taxon>Bacteria</taxon>
        <taxon>Pseudomonadati</taxon>
        <taxon>Pseudomonadota</taxon>
        <taxon>Gammaproteobacteria</taxon>
        <taxon>Pseudomonadales</taxon>
        <taxon>Marinobacteraceae</taxon>
        <taxon>Tamilnaduibacter</taxon>
    </lineage>
</organism>
<keyword evidence="2" id="KW-0812">Transmembrane</keyword>
<dbReference type="Pfam" id="PF00873">
    <property type="entry name" value="ACR_tran"/>
    <property type="match status" value="1"/>
</dbReference>
<feature type="transmembrane region" description="Helical" evidence="2">
    <location>
        <begin position="877"/>
        <end position="894"/>
    </location>
</feature>
<keyword evidence="2" id="KW-0472">Membrane</keyword>
<dbReference type="RefSeq" id="WP_095610435.1">
    <property type="nucleotide sequence ID" value="NZ_NMPM01000020.1"/>
</dbReference>
<dbReference type="AlphaFoldDB" id="A0A2A2I4X0"/>
<dbReference type="Gene3D" id="3.30.2090.10">
    <property type="entry name" value="Multidrug efflux transporter AcrB TolC docking domain, DN and DC subdomains"/>
    <property type="match status" value="2"/>
</dbReference>
<reference evidence="3 4" key="1">
    <citation type="submission" date="2017-07" db="EMBL/GenBank/DDBJ databases">
        <title>Tamlnaduibacter salinus (Mi-7) genome sequencing.</title>
        <authorList>
            <person name="Verma A."/>
            <person name="Krishnamurthi S."/>
        </authorList>
    </citation>
    <scope>NUCLEOTIDE SEQUENCE [LARGE SCALE GENOMIC DNA]</scope>
    <source>
        <strain evidence="3 4">Mi-7</strain>
    </source>
</reference>
<feature type="transmembrane region" description="Helical" evidence="2">
    <location>
        <begin position="466"/>
        <end position="485"/>
    </location>
</feature>